<evidence type="ECO:0000256" key="1">
    <source>
        <dbReference type="SAM" id="MobiDB-lite"/>
    </source>
</evidence>
<dbReference type="EMBL" id="JAWWNJ010000009">
    <property type="protein sequence ID" value="KAK7048280.1"/>
    <property type="molecule type" value="Genomic_DNA"/>
</dbReference>
<evidence type="ECO:0000256" key="2">
    <source>
        <dbReference type="SAM" id="Phobius"/>
    </source>
</evidence>
<feature type="compositionally biased region" description="Low complexity" evidence="1">
    <location>
        <begin position="1"/>
        <end position="19"/>
    </location>
</feature>
<evidence type="ECO:0000313" key="3">
    <source>
        <dbReference type="EMBL" id="KAK7048280.1"/>
    </source>
</evidence>
<organism evidence="3 4">
    <name type="scientific">Favolaschia claudopus</name>
    <dbReference type="NCBI Taxonomy" id="2862362"/>
    <lineage>
        <taxon>Eukaryota</taxon>
        <taxon>Fungi</taxon>
        <taxon>Dikarya</taxon>
        <taxon>Basidiomycota</taxon>
        <taxon>Agaricomycotina</taxon>
        <taxon>Agaricomycetes</taxon>
        <taxon>Agaricomycetidae</taxon>
        <taxon>Agaricales</taxon>
        <taxon>Marasmiineae</taxon>
        <taxon>Mycenaceae</taxon>
        <taxon>Favolaschia</taxon>
    </lineage>
</organism>
<keyword evidence="4" id="KW-1185">Reference proteome</keyword>
<protein>
    <submittedName>
        <fullName evidence="3">Uncharacterized protein</fullName>
    </submittedName>
</protein>
<reference evidence="3 4" key="1">
    <citation type="journal article" date="2024" name="J Genomics">
        <title>Draft genome sequencing and assembly of Favolaschia claudopus CIRM-BRFM 2984 isolated from oak limbs.</title>
        <authorList>
            <person name="Navarro D."/>
            <person name="Drula E."/>
            <person name="Chaduli D."/>
            <person name="Cazenave R."/>
            <person name="Ahrendt S."/>
            <person name="Wang J."/>
            <person name="Lipzen A."/>
            <person name="Daum C."/>
            <person name="Barry K."/>
            <person name="Grigoriev I.V."/>
            <person name="Favel A."/>
            <person name="Rosso M.N."/>
            <person name="Martin F."/>
        </authorList>
    </citation>
    <scope>NUCLEOTIDE SEQUENCE [LARGE SCALE GENOMIC DNA]</scope>
    <source>
        <strain evidence="3 4">CIRM-BRFM 2984</strain>
    </source>
</reference>
<feature type="region of interest" description="Disordered" evidence="1">
    <location>
        <begin position="1"/>
        <end position="22"/>
    </location>
</feature>
<feature type="transmembrane region" description="Helical" evidence="2">
    <location>
        <begin position="81"/>
        <end position="102"/>
    </location>
</feature>
<gene>
    <name evidence="3" type="ORF">R3P38DRAFT_1857521</name>
</gene>
<name>A0AAW0D6P2_9AGAR</name>
<feature type="transmembrane region" description="Helical" evidence="2">
    <location>
        <begin position="156"/>
        <end position="180"/>
    </location>
</feature>
<keyword evidence="2" id="KW-1133">Transmembrane helix</keyword>
<evidence type="ECO:0000313" key="4">
    <source>
        <dbReference type="Proteomes" id="UP001362999"/>
    </source>
</evidence>
<comment type="caution">
    <text evidence="3">The sequence shown here is derived from an EMBL/GenBank/DDBJ whole genome shotgun (WGS) entry which is preliminary data.</text>
</comment>
<dbReference type="Proteomes" id="UP001362999">
    <property type="component" value="Unassembled WGS sequence"/>
</dbReference>
<proteinExistence type="predicted"/>
<feature type="transmembrane region" description="Helical" evidence="2">
    <location>
        <begin position="114"/>
        <end position="135"/>
    </location>
</feature>
<accession>A0AAW0D6P2</accession>
<keyword evidence="2" id="KW-0812">Transmembrane</keyword>
<keyword evidence="2" id="KW-0472">Membrane</keyword>
<dbReference type="AlphaFoldDB" id="A0AAW0D6P2"/>
<sequence>MTATMSSSSSNAPETATTARSGIVNSRSEVERLLDHDQTAPPSYSLVPPPSYRLPSYQASTYDWEVYRRAHELNLQQDMQLTMCCLVLCVLMMSLFVVYPTLGPPPFSIDALRVYVWFGLALLTTVGLALLSMVCKSWLSQNDPSNPRGDTKYLPLVTLLIASGPRTIYAILIFLGLGFFDFLWQHYPLVADIGYTGLDRALATQCICIHLVQDRYQYKQMAKKFTVNYAQSNRV</sequence>